<comment type="caution">
    <text evidence="1">The sequence shown here is derived from an EMBL/GenBank/DDBJ whole genome shotgun (WGS) entry which is preliminary data.</text>
</comment>
<dbReference type="Proteomes" id="UP000075763">
    <property type="component" value="Unassembled WGS sequence"/>
</dbReference>
<evidence type="ECO:0000313" key="1">
    <source>
        <dbReference type="EMBL" id="KYL35754.1"/>
    </source>
</evidence>
<gene>
    <name evidence="1" type="ORF">A2I96_12645</name>
</gene>
<name>A0ABD4EMZ6_9GAMM</name>
<sequence length="119" mass="14078">MTNKELWPFKPVYDELKIRLAGIEAECEPLGFKLNLCNETEEEMFITLTTQKAFAFDVMNEHDDIWDIRLEPFSTFKNRSAQIFFPFTGLNPTKRLKISNWILELCNWEGNIYLGNTRH</sequence>
<evidence type="ECO:0000313" key="2">
    <source>
        <dbReference type="Proteomes" id="UP000075763"/>
    </source>
</evidence>
<dbReference type="EMBL" id="LVCN01000017">
    <property type="protein sequence ID" value="KYL35754.1"/>
    <property type="molecule type" value="Genomic_DNA"/>
</dbReference>
<proteinExistence type="predicted"/>
<dbReference type="AlphaFoldDB" id="A0ABD4EMZ6"/>
<reference evidence="1 2" key="1">
    <citation type="submission" date="2016-03" db="EMBL/GenBank/DDBJ databases">
        <authorList>
            <person name="Zhang H."/>
            <person name="Liu R."/>
            <person name="Wang M."/>
            <person name="Wang H."/>
            <person name="Wang L."/>
            <person name="Song L."/>
        </authorList>
    </citation>
    <scope>NUCLEOTIDE SEQUENCE [LARGE SCALE GENOMIC DNA]</scope>
    <source>
        <strain evidence="1 2">DSM 16099</strain>
    </source>
</reference>
<accession>A0ABD4EMZ6</accession>
<protein>
    <submittedName>
        <fullName evidence="1">Uncharacterized protein</fullName>
    </submittedName>
</protein>
<organism evidence="1 2">
    <name type="scientific">Pseudoalteromonas tetraodonis</name>
    <dbReference type="NCBI Taxonomy" id="43659"/>
    <lineage>
        <taxon>Bacteria</taxon>
        <taxon>Pseudomonadati</taxon>
        <taxon>Pseudomonadota</taxon>
        <taxon>Gammaproteobacteria</taxon>
        <taxon>Alteromonadales</taxon>
        <taxon>Pseudoalteromonadaceae</taxon>
        <taxon>Pseudoalteromonas</taxon>
    </lineage>
</organism>